<organism evidence="1 2">
    <name type="scientific">Scyliorhinus torazame</name>
    <name type="common">Cloudy catshark</name>
    <name type="synonym">Catulus torazame</name>
    <dbReference type="NCBI Taxonomy" id="75743"/>
    <lineage>
        <taxon>Eukaryota</taxon>
        <taxon>Metazoa</taxon>
        <taxon>Chordata</taxon>
        <taxon>Craniata</taxon>
        <taxon>Vertebrata</taxon>
        <taxon>Chondrichthyes</taxon>
        <taxon>Elasmobranchii</taxon>
        <taxon>Galeomorphii</taxon>
        <taxon>Galeoidea</taxon>
        <taxon>Carcharhiniformes</taxon>
        <taxon>Scyliorhinidae</taxon>
        <taxon>Scyliorhinus</taxon>
    </lineage>
</organism>
<gene>
    <name evidence="1" type="ORF">scyTo_0004726</name>
</gene>
<proteinExistence type="predicted"/>
<protein>
    <submittedName>
        <fullName evidence="1">Uncharacterized protein</fullName>
    </submittedName>
</protein>
<sequence length="130" mass="14995">MRLLKASIKCVHFFSAAPNIVLQSTPSIIVRPLKSYCGHVAKPKEEEMPTAGSQNINHCVLELCRFFQRCLCKIVRRSQSKRSAVRYCTDYYSWYLTQKTDICQITKHFSLLKSLRKKCLSKICKSNQSS</sequence>
<keyword evidence="2" id="KW-1185">Reference proteome</keyword>
<dbReference type="AlphaFoldDB" id="A0A401NWB5"/>
<comment type="caution">
    <text evidence="1">The sequence shown here is derived from an EMBL/GenBank/DDBJ whole genome shotgun (WGS) entry which is preliminary data.</text>
</comment>
<accession>A0A401NWB5</accession>
<dbReference type="InterPro" id="IPR037643">
    <property type="entry name" value="HHLA1"/>
</dbReference>
<evidence type="ECO:0000313" key="2">
    <source>
        <dbReference type="Proteomes" id="UP000288216"/>
    </source>
</evidence>
<dbReference type="Proteomes" id="UP000288216">
    <property type="component" value="Unassembled WGS sequence"/>
</dbReference>
<dbReference type="PANTHER" id="PTHR15299:SF3">
    <property type="entry name" value="HERV-H LTR-ASSOCIATING PROTEIN 1"/>
    <property type="match status" value="1"/>
</dbReference>
<dbReference type="PANTHER" id="PTHR15299">
    <property type="entry name" value="HERV-H LTR-ASSOCIATING PROTEIN 1"/>
    <property type="match status" value="1"/>
</dbReference>
<dbReference type="EMBL" id="BFAA01001420">
    <property type="protein sequence ID" value="GCB65175.1"/>
    <property type="molecule type" value="Genomic_DNA"/>
</dbReference>
<evidence type="ECO:0000313" key="1">
    <source>
        <dbReference type="EMBL" id="GCB65175.1"/>
    </source>
</evidence>
<dbReference type="STRING" id="75743.A0A401NWB5"/>
<name>A0A401NWB5_SCYTO</name>
<reference evidence="1 2" key="1">
    <citation type="journal article" date="2018" name="Nat. Ecol. Evol.">
        <title>Shark genomes provide insights into elasmobranch evolution and the origin of vertebrates.</title>
        <authorList>
            <person name="Hara Y"/>
            <person name="Yamaguchi K"/>
            <person name="Onimaru K"/>
            <person name="Kadota M"/>
            <person name="Koyanagi M"/>
            <person name="Keeley SD"/>
            <person name="Tatsumi K"/>
            <person name="Tanaka K"/>
            <person name="Motone F"/>
            <person name="Kageyama Y"/>
            <person name="Nozu R"/>
            <person name="Adachi N"/>
            <person name="Nishimura O"/>
            <person name="Nakagawa R"/>
            <person name="Tanegashima C"/>
            <person name="Kiyatake I"/>
            <person name="Matsumoto R"/>
            <person name="Murakumo K"/>
            <person name="Nishida K"/>
            <person name="Terakita A"/>
            <person name="Kuratani S"/>
            <person name="Sato K"/>
            <person name="Hyodo S Kuraku.S."/>
        </authorList>
    </citation>
    <scope>NUCLEOTIDE SEQUENCE [LARGE SCALE GENOMIC DNA]</scope>
</reference>
<dbReference type="OrthoDB" id="9902153at2759"/>